<dbReference type="PANTHER" id="PTHR21357">
    <property type="entry name" value="FAM172 FAMILY PROTEIN HOMOLOG CG10038"/>
    <property type="match status" value="1"/>
</dbReference>
<keyword evidence="4" id="KW-1185">Reference proteome</keyword>
<accession>A0A6G1GS76</accession>
<evidence type="ECO:0000313" key="4">
    <source>
        <dbReference type="Proteomes" id="UP000800041"/>
    </source>
</evidence>
<dbReference type="InterPro" id="IPR053858">
    <property type="entry name" value="Arb2_dom"/>
</dbReference>
<dbReference type="GO" id="GO:0035197">
    <property type="term" value="F:siRNA binding"/>
    <property type="evidence" value="ECO:0007669"/>
    <property type="project" value="TreeGrafter"/>
</dbReference>
<feature type="region of interest" description="Disordered" evidence="1">
    <location>
        <begin position="353"/>
        <end position="372"/>
    </location>
</feature>
<dbReference type="EMBL" id="ML977172">
    <property type="protein sequence ID" value="KAF1983803.1"/>
    <property type="molecule type" value="Genomic_DNA"/>
</dbReference>
<dbReference type="Proteomes" id="UP000800041">
    <property type="component" value="Unassembled WGS sequence"/>
</dbReference>
<dbReference type="AlphaFoldDB" id="A0A6G1GS76"/>
<organism evidence="3 4">
    <name type="scientific">Aulographum hederae CBS 113979</name>
    <dbReference type="NCBI Taxonomy" id="1176131"/>
    <lineage>
        <taxon>Eukaryota</taxon>
        <taxon>Fungi</taxon>
        <taxon>Dikarya</taxon>
        <taxon>Ascomycota</taxon>
        <taxon>Pezizomycotina</taxon>
        <taxon>Dothideomycetes</taxon>
        <taxon>Pleosporomycetidae</taxon>
        <taxon>Aulographales</taxon>
        <taxon>Aulographaceae</taxon>
    </lineage>
</organism>
<dbReference type="OrthoDB" id="421951at2759"/>
<protein>
    <recommendedName>
        <fullName evidence="2">Arb2 domain-containing protein</fullName>
    </recommendedName>
</protein>
<feature type="domain" description="Arb2" evidence="2">
    <location>
        <begin position="15"/>
        <end position="316"/>
    </location>
</feature>
<dbReference type="GO" id="GO:0031048">
    <property type="term" value="P:regulatory ncRNA-mediated heterochromatin formation"/>
    <property type="evidence" value="ECO:0007669"/>
    <property type="project" value="TreeGrafter"/>
</dbReference>
<evidence type="ECO:0000256" key="1">
    <source>
        <dbReference type="SAM" id="MobiDB-lite"/>
    </source>
</evidence>
<feature type="compositionally biased region" description="Basic and acidic residues" evidence="1">
    <location>
        <begin position="465"/>
        <end position="478"/>
    </location>
</feature>
<sequence>MYVRQKKSLPKDPIFPTDLGLLGYSIDDSREIRTIDPPHSRFQFYKFTNARWNERQRQAMHTGVTREIIQSMAKIGIKKLAVPQLKPSDEIPSTEPHVDIFATPQEQLKLKKSVVVVVGSPFQNLGVWSWKGVFNDNIDDASSISLAKGLAQRPMWTNSTVGKVGLNTKPNGLTSRVPGLIILNQGERWYSYKEGKAMTQMEWYGRKKESPLHRYVDFNDQLNTVSGSRDAEEHIRFVLDNIVKSPDFVHPDARVYVIGIEYGATALVDVLDKSWNDYKSRVSALALSSPFIRDPDLTSSFRDFLRHRSRAWRVEDRVNKGCVIGAPSSISNSAVVAPVQQSQDDDWGYKEDTPTDNTVEPVPTFSAGPDVDTPEHVMSGVWKDMLAFFEEVDEALENGGEYGNPEFVVEPLPTMEEPADAEVIDLARIREGAGANVEEEDILRVDDLTLQENSVPGPTFTIPMHRQDDSVSEMHGDESAEEEWKDLGDAEDKDSDDGERNVINIAGADVPLGMLERAGLGQ</sequence>
<evidence type="ECO:0000313" key="3">
    <source>
        <dbReference type="EMBL" id="KAF1983803.1"/>
    </source>
</evidence>
<evidence type="ECO:0000259" key="2">
    <source>
        <dbReference type="Pfam" id="PF22749"/>
    </source>
</evidence>
<gene>
    <name evidence="3" type="ORF">K402DRAFT_396276</name>
</gene>
<reference evidence="3" key="1">
    <citation type="journal article" date="2020" name="Stud. Mycol.">
        <title>101 Dothideomycetes genomes: a test case for predicting lifestyles and emergence of pathogens.</title>
        <authorList>
            <person name="Haridas S."/>
            <person name="Albert R."/>
            <person name="Binder M."/>
            <person name="Bloem J."/>
            <person name="Labutti K."/>
            <person name="Salamov A."/>
            <person name="Andreopoulos B."/>
            <person name="Baker S."/>
            <person name="Barry K."/>
            <person name="Bills G."/>
            <person name="Bluhm B."/>
            <person name="Cannon C."/>
            <person name="Castanera R."/>
            <person name="Culley D."/>
            <person name="Daum C."/>
            <person name="Ezra D."/>
            <person name="Gonzalez J."/>
            <person name="Henrissat B."/>
            <person name="Kuo A."/>
            <person name="Liang C."/>
            <person name="Lipzen A."/>
            <person name="Lutzoni F."/>
            <person name="Magnuson J."/>
            <person name="Mondo S."/>
            <person name="Nolan M."/>
            <person name="Ohm R."/>
            <person name="Pangilinan J."/>
            <person name="Park H.-J."/>
            <person name="Ramirez L."/>
            <person name="Alfaro M."/>
            <person name="Sun H."/>
            <person name="Tritt A."/>
            <person name="Yoshinaga Y."/>
            <person name="Zwiers L.-H."/>
            <person name="Turgeon B."/>
            <person name="Goodwin S."/>
            <person name="Spatafora J."/>
            <person name="Crous P."/>
            <person name="Grigoriev I."/>
        </authorList>
    </citation>
    <scope>NUCLEOTIDE SEQUENCE</scope>
    <source>
        <strain evidence="3">CBS 113979</strain>
    </source>
</reference>
<dbReference type="PANTHER" id="PTHR21357:SF4">
    <property type="entry name" value="FAM172 FAMILY PROTEIN HOMOLOG CG10038"/>
    <property type="match status" value="1"/>
</dbReference>
<proteinExistence type="predicted"/>
<dbReference type="InterPro" id="IPR048263">
    <property type="entry name" value="Arb2"/>
</dbReference>
<dbReference type="Pfam" id="PF22749">
    <property type="entry name" value="Arb2"/>
    <property type="match status" value="1"/>
</dbReference>
<dbReference type="GO" id="GO:0005634">
    <property type="term" value="C:nucleus"/>
    <property type="evidence" value="ECO:0007669"/>
    <property type="project" value="TreeGrafter"/>
</dbReference>
<name>A0A6G1GS76_9PEZI</name>
<feature type="region of interest" description="Disordered" evidence="1">
    <location>
        <begin position="454"/>
        <end position="500"/>
    </location>
</feature>